<feature type="chain" id="PRO_5017452989" description="BD-FAE-like domain-containing protein" evidence="2">
    <location>
        <begin position="22"/>
        <end position="786"/>
    </location>
</feature>
<evidence type="ECO:0000259" key="3">
    <source>
        <dbReference type="Pfam" id="PF20434"/>
    </source>
</evidence>
<feature type="compositionally biased region" description="Polar residues" evidence="1">
    <location>
        <begin position="117"/>
        <end position="139"/>
    </location>
</feature>
<feature type="compositionally biased region" description="Low complexity" evidence="1">
    <location>
        <begin position="140"/>
        <end position="150"/>
    </location>
</feature>
<gene>
    <name evidence="4" type="ORF">CKF54_02055</name>
</gene>
<keyword evidence="2" id="KW-0732">Signal</keyword>
<dbReference type="AlphaFoldDB" id="A0A3A1Y6F1"/>
<feature type="signal peptide" evidence="2">
    <location>
        <begin position="1"/>
        <end position="21"/>
    </location>
</feature>
<comment type="caution">
    <text evidence="4">The sequence shown here is derived from an EMBL/GenBank/DDBJ whole genome shotgun (WGS) entry which is preliminary data.</text>
</comment>
<dbReference type="SUPFAM" id="SSF53474">
    <property type="entry name" value="alpha/beta-Hydrolases"/>
    <property type="match status" value="1"/>
</dbReference>
<name>A0A3A1Y6F1_9GAMM</name>
<feature type="region of interest" description="Disordered" evidence="1">
    <location>
        <begin position="117"/>
        <end position="191"/>
    </location>
</feature>
<feature type="compositionally biased region" description="Polar residues" evidence="1">
    <location>
        <begin position="611"/>
        <end position="626"/>
    </location>
</feature>
<protein>
    <recommendedName>
        <fullName evidence="3">BD-FAE-like domain-containing protein</fullName>
    </recommendedName>
</protein>
<organism evidence="4 5">
    <name type="scientific">Psittacicella hinzii</name>
    <dbReference type="NCBI Taxonomy" id="2028575"/>
    <lineage>
        <taxon>Bacteria</taxon>
        <taxon>Pseudomonadati</taxon>
        <taxon>Pseudomonadota</taxon>
        <taxon>Gammaproteobacteria</taxon>
        <taxon>Pasteurellales</taxon>
        <taxon>Psittacicellaceae</taxon>
        <taxon>Psittacicella</taxon>
    </lineage>
</organism>
<dbReference type="InterPro" id="IPR049492">
    <property type="entry name" value="BD-FAE-like_dom"/>
</dbReference>
<keyword evidence="5" id="KW-1185">Reference proteome</keyword>
<sequence length="786" mass="86911">MRLSKLWALALIALTAGQSWGEQGNSLQFNPESNFVVKRIKVGEQIMNVRAYEGVSYVANPVSATYQTLNIYIPQAYIEAKELNEYTRLTAPILVISAIDNFKAVFPEKLMAQIVGQSPSPQTKTNQAQTPESNNSSTDEQTSQTAQAQAEQKEAKQQAEPAQQEREANASTVAEASTAEEASAMQSNEEQQVFLSEEALKQRLANPQNTEEPLVVKLDGKGYIVFGTSHNLTLPELNLSTSKEVVNQIGNLVQVARDGFTSLGEKVSSGIRNVQRTLEGTPKTDAPVAQAEKVEQEVAQLDQEDLTETKEFIAQALAHGYVVVTVGSRGFELENEQKEFVGKTPASLVDLKAAIKYIKANGNVIQGNPERIVVLANHGGANVGALVGLNQDDSLYQEDFANLGVAQANSQVHAVAMYSPHLNLSSADMAYEWGYSNVQEVQARPIPGMLGLSRAIDLTAEQLEQSQVLQREFVTYVNSLNLGGSKTPYTLNEDGTGSFRELVEQLLLLEAKDTLVNNPQLDLTDYPWLTVENGKVVKVDSYLYQAEVGRTKFPWSFDKLDLDSPYNRLFGDQKVAARHFAWSYLRDEYFAQQQEQERQVEQEAQDVAKASEQTSAPEIAQQNNEQDNSKQEVKEEKVKEQNFVAPLALVNNFNPSYHLANLDKATAANLTKYWWIRQGTFDSSYPIALPVIFAQQLTDAGLVVDFQFAWNQASNINYATAELFAWIDSISQASALQRTGVAILDSFQRLTDAFKGSKETSQNQENLQDPEVDKKADPEKSPAKAP</sequence>
<evidence type="ECO:0000313" key="4">
    <source>
        <dbReference type="EMBL" id="RIY33842.1"/>
    </source>
</evidence>
<evidence type="ECO:0000256" key="1">
    <source>
        <dbReference type="SAM" id="MobiDB-lite"/>
    </source>
</evidence>
<feature type="compositionally biased region" description="Basic and acidic residues" evidence="1">
    <location>
        <begin position="771"/>
        <end position="786"/>
    </location>
</feature>
<proteinExistence type="predicted"/>
<feature type="compositionally biased region" description="Low complexity" evidence="1">
    <location>
        <begin position="169"/>
        <end position="184"/>
    </location>
</feature>
<dbReference type="Proteomes" id="UP000265691">
    <property type="component" value="Unassembled WGS sequence"/>
</dbReference>
<dbReference type="RefSeq" id="WP_119524624.1">
    <property type="nucleotide sequence ID" value="NZ_NRHC01000023.1"/>
</dbReference>
<reference evidence="4 5" key="1">
    <citation type="submission" date="2017-08" db="EMBL/GenBank/DDBJ databases">
        <title>Reclassification of Bisgaard taxon 37 and 44.</title>
        <authorList>
            <person name="Christensen H."/>
        </authorList>
    </citation>
    <scope>NUCLEOTIDE SEQUENCE [LARGE SCALE GENOMIC DNA]</scope>
    <source>
        <strain evidence="4 5">B96_3</strain>
    </source>
</reference>
<feature type="region of interest" description="Disordered" evidence="1">
    <location>
        <begin position="755"/>
        <end position="786"/>
    </location>
</feature>
<dbReference type="Pfam" id="PF20434">
    <property type="entry name" value="BD-FAE"/>
    <property type="match status" value="1"/>
</dbReference>
<dbReference type="EMBL" id="NRHC01000023">
    <property type="protein sequence ID" value="RIY33842.1"/>
    <property type="molecule type" value="Genomic_DNA"/>
</dbReference>
<dbReference type="InterPro" id="IPR029058">
    <property type="entry name" value="AB_hydrolase_fold"/>
</dbReference>
<dbReference type="OrthoDB" id="5669225at2"/>
<feature type="compositionally biased region" description="Basic and acidic residues" evidence="1">
    <location>
        <begin position="151"/>
        <end position="168"/>
    </location>
</feature>
<dbReference type="Gene3D" id="3.40.50.1820">
    <property type="entry name" value="alpha/beta hydrolase"/>
    <property type="match status" value="2"/>
</dbReference>
<feature type="region of interest" description="Disordered" evidence="1">
    <location>
        <begin position="595"/>
        <end position="635"/>
    </location>
</feature>
<feature type="domain" description="BD-FAE-like" evidence="3">
    <location>
        <begin position="309"/>
        <end position="431"/>
    </location>
</feature>
<evidence type="ECO:0000313" key="5">
    <source>
        <dbReference type="Proteomes" id="UP000265691"/>
    </source>
</evidence>
<evidence type="ECO:0000256" key="2">
    <source>
        <dbReference type="SAM" id="SignalP"/>
    </source>
</evidence>
<accession>A0A3A1Y6F1</accession>